<dbReference type="PANTHER" id="PTHR46797:SF1">
    <property type="entry name" value="METHYLPHOSPHONATE SYNTHASE"/>
    <property type="match status" value="1"/>
</dbReference>
<reference evidence="2 3" key="1">
    <citation type="submission" date="2016-10" db="EMBL/GenBank/DDBJ databases">
        <authorList>
            <person name="de Groot N.N."/>
        </authorList>
    </citation>
    <scope>NUCLEOTIDE SEQUENCE [LARGE SCALE GENOMIC DNA]</scope>
    <source>
        <strain evidence="2 3">CGMCC 1.5382</strain>
    </source>
</reference>
<dbReference type="GO" id="GO:0005829">
    <property type="term" value="C:cytosol"/>
    <property type="evidence" value="ECO:0007669"/>
    <property type="project" value="TreeGrafter"/>
</dbReference>
<evidence type="ECO:0000256" key="1">
    <source>
        <dbReference type="ARBA" id="ARBA00023125"/>
    </source>
</evidence>
<dbReference type="InterPro" id="IPR010982">
    <property type="entry name" value="Lambda_DNA-bd_dom_sf"/>
</dbReference>
<dbReference type="EMBL" id="FNFU01000005">
    <property type="protein sequence ID" value="SDK36192.1"/>
    <property type="molecule type" value="Genomic_DNA"/>
</dbReference>
<gene>
    <name evidence="2" type="ORF">SAMN05216282_105109</name>
</gene>
<dbReference type="InterPro" id="IPR001387">
    <property type="entry name" value="Cro/C1-type_HTH"/>
</dbReference>
<dbReference type="SMART" id="SM00530">
    <property type="entry name" value="HTH_XRE"/>
    <property type="match status" value="1"/>
</dbReference>
<evidence type="ECO:0000313" key="3">
    <source>
        <dbReference type="Proteomes" id="UP000198701"/>
    </source>
</evidence>
<dbReference type="CDD" id="cd00093">
    <property type="entry name" value="HTH_XRE"/>
    <property type="match status" value="1"/>
</dbReference>
<dbReference type="AlphaFoldDB" id="A0A1G9B9F0"/>
<dbReference type="CDD" id="cd02209">
    <property type="entry name" value="cupin_XRE_C"/>
    <property type="match status" value="1"/>
</dbReference>
<dbReference type="Gene3D" id="2.60.120.10">
    <property type="entry name" value="Jelly Rolls"/>
    <property type="match status" value="1"/>
</dbReference>
<dbReference type="Gene3D" id="1.10.260.40">
    <property type="entry name" value="lambda repressor-like DNA-binding domains"/>
    <property type="match status" value="1"/>
</dbReference>
<keyword evidence="3" id="KW-1185">Reference proteome</keyword>
<dbReference type="PROSITE" id="PS50943">
    <property type="entry name" value="HTH_CROC1"/>
    <property type="match status" value="1"/>
</dbReference>
<dbReference type="PANTHER" id="PTHR46797">
    <property type="entry name" value="HTH-TYPE TRANSCRIPTIONAL REGULATOR"/>
    <property type="match status" value="1"/>
</dbReference>
<dbReference type="SUPFAM" id="SSF51182">
    <property type="entry name" value="RmlC-like cupins"/>
    <property type="match status" value="1"/>
</dbReference>
<dbReference type="Pfam" id="PF01381">
    <property type="entry name" value="HTH_3"/>
    <property type="match status" value="1"/>
</dbReference>
<sequence>MDGFRIRELRANRGMTISELALATEVSAGLISQVERGRSDPSLETLRKISRALDVPLFELFEQEPEGGGVSVVRKDHQVRITSPTADITYSRHSAGNGQLEVLRGSLKPGGASSAEPWSHPSEECVVVIEGALVAEVQGKRYSLAEGDSCHFNSRLPHRLINEGNVMATFIIAATPPSY</sequence>
<dbReference type="RefSeq" id="WP_092322621.1">
    <property type="nucleotide sequence ID" value="NZ_FNFU01000005.1"/>
</dbReference>
<dbReference type="Proteomes" id="UP000198701">
    <property type="component" value="Unassembled WGS sequence"/>
</dbReference>
<keyword evidence="1" id="KW-0238">DNA-binding</keyword>
<dbReference type="InterPro" id="IPR013096">
    <property type="entry name" value="Cupin_2"/>
</dbReference>
<accession>A0A1G9B9F0</accession>
<evidence type="ECO:0000313" key="2">
    <source>
        <dbReference type="EMBL" id="SDK36192.1"/>
    </source>
</evidence>
<dbReference type="InterPro" id="IPR014710">
    <property type="entry name" value="RmlC-like_jellyroll"/>
</dbReference>
<dbReference type="GO" id="GO:0003700">
    <property type="term" value="F:DNA-binding transcription factor activity"/>
    <property type="evidence" value="ECO:0007669"/>
    <property type="project" value="TreeGrafter"/>
</dbReference>
<dbReference type="STRING" id="386301.SAMN05216282_105109"/>
<organism evidence="2 3">
    <name type="scientific">Cryobacterium psychrotolerans</name>
    <dbReference type="NCBI Taxonomy" id="386301"/>
    <lineage>
        <taxon>Bacteria</taxon>
        <taxon>Bacillati</taxon>
        <taxon>Actinomycetota</taxon>
        <taxon>Actinomycetes</taxon>
        <taxon>Micrococcales</taxon>
        <taxon>Microbacteriaceae</taxon>
        <taxon>Cryobacterium</taxon>
    </lineage>
</organism>
<dbReference type="SUPFAM" id="SSF47413">
    <property type="entry name" value="lambda repressor-like DNA-binding domains"/>
    <property type="match status" value="1"/>
</dbReference>
<dbReference type="InterPro" id="IPR050807">
    <property type="entry name" value="TransReg_Diox_bact_type"/>
</dbReference>
<proteinExistence type="predicted"/>
<dbReference type="OrthoDB" id="5114244at2"/>
<protein>
    <submittedName>
        <fullName evidence="2">Transcriptional regulator, XRE family with cupin sensor</fullName>
    </submittedName>
</protein>
<dbReference type="GO" id="GO:0003677">
    <property type="term" value="F:DNA binding"/>
    <property type="evidence" value="ECO:0007669"/>
    <property type="project" value="UniProtKB-KW"/>
</dbReference>
<name>A0A1G9B9F0_9MICO</name>
<dbReference type="InterPro" id="IPR011051">
    <property type="entry name" value="RmlC_Cupin_sf"/>
</dbReference>
<dbReference type="Pfam" id="PF07883">
    <property type="entry name" value="Cupin_2"/>
    <property type="match status" value="1"/>
</dbReference>